<dbReference type="Proteomes" id="UP000811255">
    <property type="component" value="Unassembled WGS sequence"/>
</dbReference>
<accession>A0ABS5W2G8</accession>
<comment type="caution">
    <text evidence="1">The sequence shown here is derived from an EMBL/GenBank/DDBJ whole genome shotgun (WGS) entry which is preliminary data.</text>
</comment>
<sequence>MAKISNDLFSMAASYDCDGAFLARMYVLCASIEIGLKAAILADDCTPERKAELPTLAHDLCKVVGRFEEIYGERMFDTQDNAHLAAATVHFKAKGLEYFTLPVLGSSLQGYSDLPELDAMQAIASKVSAFIRESEFFVNALSSHKPEGDGIIHFI</sequence>
<name>A0ABS5W2G8_9SPHN</name>
<protein>
    <recommendedName>
        <fullName evidence="3">HEPN domain-containing protein</fullName>
    </recommendedName>
</protein>
<gene>
    <name evidence="1" type="ORF">KK137_06305</name>
</gene>
<proteinExistence type="predicted"/>
<reference evidence="1 2" key="1">
    <citation type="submission" date="2021-05" db="EMBL/GenBank/DDBJ databases">
        <title>Croceibacterium sp. LX-88 genome sequence.</title>
        <authorList>
            <person name="Luo X."/>
        </authorList>
    </citation>
    <scope>NUCLEOTIDE SEQUENCE [LARGE SCALE GENOMIC DNA]</scope>
    <source>
        <strain evidence="1 2">LX-88</strain>
    </source>
</reference>
<dbReference type="EMBL" id="JAHFVK010000001">
    <property type="protein sequence ID" value="MBT2133941.1"/>
    <property type="molecule type" value="Genomic_DNA"/>
</dbReference>
<evidence type="ECO:0000313" key="1">
    <source>
        <dbReference type="EMBL" id="MBT2133941.1"/>
    </source>
</evidence>
<organism evidence="1 2">
    <name type="scientific">Croceibacterium selenioxidans</name>
    <dbReference type="NCBI Taxonomy" id="2838833"/>
    <lineage>
        <taxon>Bacteria</taxon>
        <taxon>Pseudomonadati</taxon>
        <taxon>Pseudomonadota</taxon>
        <taxon>Alphaproteobacteria</taxon>
        <taxon>Sphingomonadales</taxon>
        <taxon>Erythrobacteraceae</taxon>
        <taxon>Croceibacterium</taxon>
    </lineage>
</organism>
<keyword evidence="2" id="KW-1185">Reference proteome</keyword>
<evidence type="ECO:0008006" key="3">
    <source>
        <dbReference type="Google" id="ProtNLM"/>
    </source>
</evidence>
<evidence type="ECO:0000313" key="2">
    <source>
        <dbReference type="Proteomes" id="UP000811255"/>
    </source>
</evidence>
<dbReference type="RefSeq" id="WP_214535306.1">
    <property type="nucleotide sequence ID" value="NZ_JAHFVK010000001.1"/>
</dbReference>